<dbReference type="Proteomes" id="UP000635665">
    <property type="component" value="Unassembled WGS sequence"/>
</dbReference>
<sequence>MKKNIILSYLFICSVLATQAQEDSFLLNNFNLSYPGMDQVKEVIVEDKNKAKKALLDYFKQKDNLYLKLSSNDADRIRQEFPKEVERSIATAKEVREKYFLFRYPWDMEKTNIPYQFENEIDWQANPFGDPEWTFMLNRGRYWQDLGKAYLLTGKEKYAKTFVQQVSDWIDSNPLSKETKATSWRRIDTGIRAENWIKSFEYFKGSKSITPAFFWKFMNSLVQHAEYLNEGFSKFSQTSNWGVLEFQGLYHIALFMPEFSKADKWKEDAVQNLLVTARNQILRDGTQWEQSPMYHNEVFHSFMNVVLLSQRTNTSLPKTIVKKTKDMAYANLEWQKPNYHQPLLGDSDDTDLRDLLTTAGITFMDPVIKSRAFPIADYENEFLFDIESKKAYKELNKQVPEFLSIFQESSGDLYSRSSWQEDAFYSSFHLKRLGGGHSHDNLLHFSLFAFGRDYLVDPGRFTYVNNKWREYFKDSRSHNTLAVDGKPNSVYGTSWGNKFDAKQEGVLAITEKEFEYAEAINTAYQRLDDPVNVKRRMLYLKPDVWLLIDSFKGKETHTYSQFFNFPNKRISLNGNSVSTTYPDNNLMIQPINPVDISLEEAWISPEYNLKEESLKAEFSIEKTGFNSFITLLYFPENTKVKFEKVPVYDVMNTLRPDEEVEAVKLRFNSKEYILVVAHKKAPVLTTFFYVEGQAIMGEVALIEIKNNEKEIHILK</sequence>
<dbReference type="Gene3D" id="2.70.98.70">
    <property type="match status" value="1"/>
</dbReference>
<dbReference type="EMBL" id="JAEHNY010000015">
    <property type="protein sequence ID" value="MBI6121259.1"/>
    <property type="molecule type" value="Genomic_DNA"/>
</dbReference>
<keyword evidence="3" id="KW-0574">Periplasm</keyword>
<accession>A0ABS0TJL6</accession>
<reference evidence="8 9" key="1">
    <citation type="submission" date="2020-12" db="EMBL/GenBank/DDBJ databases">
        <title>Salegentibacter orientalis sp. nov., isolated from costal sediment.</title>
        <authorList>
            <person name="Lian F.-B."/>
        </authorList>
    </citation>
    <scope>NUCLEOTIDE SEQUENCE [LARGE SCALE GENOMIC DNA]</scope>
    <source>
        <strain evidence="8 9">F60176</strain>
    </source>
</reference>
<dbReference type="PANTHER" id="PTHR39210">
    <property type="entry name" value="HEPARIN-SULFATE LYASE"/>
    <property type="match status" value="1"/>
</dbReference>
<comment type="subcellular location">
    <subcellularLocation>
        <location evidence="1">Periplasm</location>
    </subcellularLocation>
</comment>
<dbReference type="Gene3D" id="1.50.10.100">
    <property type="entry name" value="Chondroitin AC/alginate lyase"/>
    <property type="match status" value="1"/>
</dbReference>
<feature type="chain" id="PRO_5046109293" evidence="5">
    <location>
        <begin position="21"/>
        <end position="715"/>
    </location>
</feature>
<dbReference type="InterPro" id="IPR012480">
    <property type="entry name" value="Hepar_II_III_C"/>
</dbReference>
<dbReference type="InterPro" id="IPR008929">
    <property type="entry name" value="Chondroitin_lyas"/>
</dbReference>
<name>A0ABS0TJL6_9FLAO</name>
<evidence type="ECO:0000256" key="4">
    <source>
        <dbReference type="ARBA" id="ARBA00023239"/>
    </source>
</evidence>
<evidence type="ECO:0000256" key="5">
    <source>
        <dbReference type="SAM" id="SignalP"/>
    </source>
</evidence>
<feature type="domain" description="Heparinase II/III-like C-terminal" evidence="6">
    <location>
        <begin position="434"/>
        <end position="614"/>
    </location>
</feature>
<keyword evidence="2 5" id="KW-0732">Signal</keyword>
<comment type="caution">
    <text evidence="8">The sequence shown here is derived from an EMBL/GenBank/DDBJ whole genome shotgun (WGS) entry which is preliminary data.</text>
</comment>
<dbReference type="InterPro" id="IPR031680">
    <property type="entry name" value="Hepar_II_III_N"/>
</dbReference>
<evidence type="ECO:0000313" key="8">
    <source>
        <dbReference type="EMBL" id="MBI6121259.1"/>
    </source>
</evidence>
<evidence type="ECO:0000256" key="1">
    <source>
        <dbReference type="ARBA" id="ARBA00004418"/>
    </source>
</evidence>
<evidence type="ECO:0000256" key="2">
    <source>
        <dbReference type="ARBA" id="ARBA00022729"/>
    </source>
</evidence>
<dbReference type="GO" id="GO:0016829">
    <property type="term" value="F:lyase activity"/>
    <property type="evidence" value="ECO:0007669"/>
    <property type="project" value="UniProtKB-KW"/>
</dbReference>
<organism evidence="8 9">
    <name type="scientific">Salegentibacter maritimus</name>
    <dbReference type="NCBI Taxonomy" id="2794347"/>
    <lineage>
        <taxon>Bacteria</taxon>
        <taxon>Pseudomonadati</taxon>
        <taxon>Bacteroidota</taxon>
        <taxon>Flavobacteriia</taxon>
        <taxon>Flavobacteriales</taxon>
        <taxon>Flavobacteriaceae</taxon>
        <taxon>Salegentibacter</taxon>
    </lineage>
</organism>
<evidence type="ECO:0000259" key="6">
    <source>
        <dbReference type="Pfam" id="PF07940"/>
    </source>
</evidence>
<protein>
    <submittedName>
        <fullName evidence="8">Alginate lyase family protein</fullName>
    </submittedName>
</protein>
<evidence type="ECO:0000259" key="7">
    <source>
        <dbReference type="Pfam" id="PF16889"/>
    </source>
</evidence>
<evidence type="ECO:0000256" key="3">
    <source>
        <dbReference type="ARBA" id="ARBA00022764"/>
    </source>
</evidence>
<feature type="signal peptide" evidence="5">
    <location>
        <begin position="1"/>
        <end position="20"/>
    </location>
</feature>
<evidence type="ECO:0000313" key="9">
    <source>
        <dbReference type="Proteomes" id="UP000635665"/>
    </source>
</evidence>
<dbReference type="PANTHER" id="PTHR39210:SF1">
    <property type="entry name" value="HEPARIN-SULFATE LYASE"/>
    <property type="match status" value="1"/>
</dbReference>
<keyword evidence="9" id="KW-1185">Reference proteome</keyword>
<dbReference type="RefSeq" id="WP_198639388.1">
    <property type="nucleotide sequence ID" value="NZ_JAEHNY010000015.1"/>
</dbReference>
<feature type="domain" description="Heparin-sulfate lyase N-terminal" evidence="7">
    <location>
        <begin position="28"/>
        <end position="352"/>
    </location>
</feature>
<proteinExistence type="predicted"/>
<dbReference type="Pfam" id="PF07940">
    <property type="entry name" value="Hepar_II_III_C"/>
    <property type="match status" value="1"/>
</dbReference>
<gene>
    <name evidence="8" type="ORF">I6U50_14630</name>
</gene>
<keyword evidence="4 8" id="KW-0456">Lyase</keyword>
<dbReference type="Pfam" id="PF16889">
    <property type="entry name" value="Hepar_II_III_N"/>
    <property type="match status" value="1"/>
</dbReference>
<dbReference type="SUPFAM" id="SSF48230">
    <property type="entry name" value="Chondroitin AC/alginate lyase"/>
    <property type="match status" value="1"/>
</dbReference>